<evidence type="ECO:0000313" key="3">
    <source>
        <dbReference type="Proteomes" id="UP000549394"/>
    </source>
</evidence>
<dbReference type="AlphaFoldDB" id="A0A7I8VEQ1"/>
<evidence type="ECO:0000313" key="2">
    <source>
        <dbReference type="EMBL" id="CAD5114158.1"/>
    </source>
</evidence>
<dbReference type="InterPro" id="IPR034750">
    <property type="entry name" value="CULT"/>
</dbReference>
<keyword evidence="3" id="KW-1185">Reference proteome</keyword>
<gene>
    <name evidence="2" type="ORF">DGYR_LOCUS3034</name>
</gene>
<evidence type="ECO:0000259" key="1">
    <source>
        <dbReference type="PROSITE" id="PS51788"/>
    </source>
</evidence>
<dbReference type="Proteomes" id="UP000549394">
    <property type="component" value="Unassembled WGS sequence"/>
</dbReference>
<dbReference type="EMBL" id="CAJFCJ010000005">
    <property type="protein sequence ID" value="CAD5114158.1"/>
    <property type="molecule type" value="Genomic_DNA"/>
</dbReference>
<dbReference type="OrthoDB" id="5778218at2759"/>
<sequence>MAPTAIWRSITTTIASIFKSSSHIKNFTILIILYTFTGLIADTNIQRSFLCRQCGHTVVFANDLTRVASDMSLRQRNDSLLGRKGTLIQLLQNPAGARFEVITSKRAHVTKSTVTVSSDTWFTGFSWRIATCPKCHFHLGWSYEPLFYKGGLADSKDTFYALILDNLLDETYADNLIITPKVYQS</sequence>
<reference evidence="2 3" key="1">
    <citation type="submission" date="2020-08" db="EMBL/GenBank/DDBJ databases">
        <authorList>
            <person name="Hejnol A."/>
        </authorList>
    </citation>
    <scope>NUCLEOTIDE SEQUENCE [LARGE SCALE GENOMIC DNA]</scope>
</reference>
<comment type="caution">
    <text evidence="2">The sequence shown here is derived from an EMBL/GenBank/DDBJ whole genome shotgun (WGS) entry which is preliminary data.</text>
</comment>
<organism evidence="2 3">
    <name type="scientific">Dimorphilus gyrociliatus</name>
    <dbReference type="NCBI Taxonomy" id="2664684"/>
    <lineage>
        <taxon>Eukaryota</taxon>
        <taxon>Metazoa</taxon>
        <taxon>Spiralia</taxon>
        <taxon>Lophotrochozoa</taxon>
        <taxon>Annelida</taxon>
        <taxon>Polychaeta</taxon>
        <taxon>Polychaeta incertae sedis</taxon>
        <taxon>Dinophilidae</taxon>
        <taxon>Dimorphilus</taxon>
    </lineage>
</organism>
<dbReference type="Gene3D" id="2.170.150.20">
    <property type="entry name" value="Peptide methionine sulfoxide reductase"/>
    <property type="match status" value="1"/>
</dbReference>
<dbReference type="CDD" id="cd15777">
    <property type="entry name" value="CRBN_C_like"/>
    <property type="match status" value="1"/>
</dbReference>
<feature type="domain" description="CULT" evidence="1">
    <location>
        <begin position="46"/>
        <end position="171"/>
    </location>
</feature>
<dbReference type="PROSITE" id="PS51788">
    <property type="entry name" value="CULT"/>
    <property type="match status" value="1"/>
</dbReference>
<name>A0A7I8VEQ1_9ANNE</name>
<proteinExistence type="predicted"/>
<accession>A0A7I8VEQ1</accession>
<protein>
    <submittedName>
        <fullName evidence="2">DgyrCDS3301</fullName>
    </submittedName>
</protein>